<feature type="domain" description="ZNFX1" evidence="5">
    <location>
        <begin position="265"/>
        <end position="370"/>
    </location>
</feature>
<feature type="region of interest" description="Disordered" evidence="2">
    <location>
        <begin position="191"/>
        <end position="211"/>
    </location>
</feature>
<dbReference type="Proteomes" id="UP000799766">
    <property type="component" value="Unassembled WGS sequence"/>
</dbReference>
<evidence type="ECO:0000313" key="6">
    <source>
        <dbReference type="EMBL" id="KAF2453935.1"/>
    </source>
</evidence>
<dbReference type="CDD" id="cd18808">
    <property type="entry name" value="SF1_C_Upf1"/>
    <property type="match status" value="1"/>
</dbReference>
<keyword evidence="1" id="KW-0347">Helicase</keyword>
<dbReference type="InterPro" id="IPR041679">
    <property type="entry name" value="DNA2/NAM7-like_C"/>
</dbReference>
<dbReference type="SUPFAM" id="SSF52540">
    <property type="entry name" value="P-loop containing nucleoside triphosphate hydrolases"/>
    <property type="match status" value="1"/>
</dbReference>
<keyword evidence="7" id="KW-1185">Reference proteome</keyword>
<evidence type="ECO:0000259" key="3">
    <source>
        <dbReference type="Pfam" id="PF13086"/>
    </source>
</evidence>
<keyword evidence="1" id="KW-0067">ATP-binding</keyword>
<feature type="region of interest" description="Disordered" evidence="2">
    <location>
        <begin position="1"/>
        <end position="120"/>
    </location>
</feature>
<dbReference type="EMBL" id="MU001694">
    <property type="protein sequence ID" value="KAF2453935.1"/>
    <property type="molecule type" value="Genomic_DNA"/>
</dbReference>
<dbReference type="CDD" id="cd06008">
    <property type="entry name" value="NF-X1-zinc-finger"/>
    <property type="match status" value="1"/>
</dbReference>
<dbReference type="InterPro" id="IPR027417">
    <property type="entry name" value="P-loop_NTPase"/>
</dbReference>
<keyword evidence="1" id="KW-0547">Nucleotide-binding</keyword>
<feature type="compositionally biased region" description="Pro residues" evidence="2">
    <location>
        <begin position="38"/>
        <end position="53"/>
    </location>
</feature>
<evidence type="ECO:0000259" key="5">
    <source>
        <dbReference type="Pfam" id="PF25396"/>
    </source>
</evidence>
<dbReference type="GO" id="GO:0031380">
    <property type="term" value="C:nuclear RNA-directed RNA polymerase complex"/>
    <property type="evidence" value="ECO:0007669"/>
    <property type="project" value="TreeGrafter"/>
</dbReference>
<feature type="domain" description="DNA2/NAM7 helicase-like C-terminal" evidence="4">
    <location>
        <begin position="849"/>
        <end position="1035"/>
    </location>
</feature>
<accession>A0A6A6NQ83</accession>
<reference evidence="6" key="1">
    <citation type="journal article" date="2020" name="Stud. Mycol.">
        <title>101 Dothideomycetes genomes: a test case for predicting lifestyles and emergence of pathogens.</title>
        <authorList>
            <person name="Haridas S."/>
            <person name="Albert R."/>
            <person name="Binder M."/>
            <person name="Bloem J."/>
            <person name="Labutti K."/>
            <person name="Salamov A."/>
            <person name="Andreopoulos B."/>
            <person name="Baker S."/>
            <person name="Barry K."/>
            <person name="Bills G."/>
            <person name="Bluhm B."/>
            <person name="Cannon C."/>
            <person name="Castanera R."/>
            <person name="Culley D."/>
            <person name="Daum C."/>
            <person name="Ezra D."/>
            <person name="Gonzalez J."/>
            <person name="Henrissat B."/>
            <person name="Kuo A."/>
            <person name="Liang C."/>
            <person name="Lipzen A."/>
            <person name="Lutzoni F."/>
            <person name="Magnuson J."/>
            <person name="Mondo S."/>
            <person name="Nolan M."/>
            <person name="Ohm R."/>
            <person name="Pangilinan J."/>
            <person name="Park H.-J."/>
            <person name="Ramirez L."/>
            <person name="Alfaro M."/>
            <person name="Sun H."/>
            <person name="Tritt A."/>
            <person name="Yoshinaga Y."/>
            <person name="Zwiers L.-H."/>
            <person name="Turgeon B."/>
            <person name="Goodwin S."/>
            <person name="Spatafora J."/>
            <person name="Crous P."/>
            <person name="Grigoriev I."/>
        </authorList>
    </citation>
    <scope>NUCLEOTIDE SEQUENCE</scope>
    <source>
        <strain evidence="6">ATCC 16933</strain>
    </source>
</reference>
<dbReference type="InterPro" id="IPR047187">
    <property type="entry name" value="SF1_C_Upf1"/>
</dbReference>
<dbReference type="GO" id="GO:0031048">
    <property type="term" value="P:regulatory ncRNA-mediated heterochromatin formation"/>
    <property type="evidence" value="ECO:0007669"/>
    <property type="project" value="TreeGrafter"/>
</dbReference>
<protein>
    <submittedName>
        <fullName evidence="6">P-loop containing nucleoside triphosphate hydrolase protein</fullName>
    </submittedName>
</protein>
<dbReference type="OrthoDB" id="409395at2759"/>
<dbReference type="Pfam" id="PF13086">
    <property type="entry name" value="AAA_11"/>
    <property type="match status" value="1"/>
</dbReference>
<organism evidence="6 7">
    <name type="scientific">Lineolata rhizophorae</name>
    <dbReference type="NCBI Taxonomy" id="578093"/>
    <lineage>
        <taxon>Eukaryota</taxon>
        <taxon>Fungi</taxon>
        <taxon>Dikarya</taxon>
        <taxon>Ascomycota</taxon>
        <taxon>Pezizomycotina</taxon>
        <taxon>Dothideomycetes</taxon>
        <taxon>Dothideomycetes incertae sedis</taxon>
        <taxon>Lineolatales</taxon>
        <taxon>Lineolataceae</taxon>
        <taxon>Lineolata</taxon>
    </lineage>
</organism>
<evidence type="ECO:0000256" key="2">
    <source>
        <dbReference type="SAM" id="MobiDB-lite"/>
    </source>
</evidence>
<dbReference type="InterPro" id="IPR045055">
    <property type="entry name" value="DNA2/NAM7-like"/>
</dbReference>
<feature type="domain" description="DNA2/NAM7 helicase helicase" evidence="3">
    <location>
        <begin position="461"/>
        <end position="838"/>
    </location>
</feature>
<dbReference type="InterPro" id="IPR057373">
    <property type="entry name" value="ZNFX1"/>
</dbReference>
<dbReference type="Pfam" id="PF13087">
    <property type="entry name" value="AAA_12"/>
    <property type="match status" value="1"/>
</dbReference>
<name>A0A6A6NQ83_9PEZI</name>
<evidence type="ECO:0000259" key="4">
    <source>
        <dbReference type="Pfam" id="PF13087"/>
    </source>
</evidence>
<evidence type="ECO:0000256" key="1">
    <source>
        <dbReference type="ARBA" id="ARBA00022806"/>
    </source>
</evidence>
<dbReference type="GO" id="GO:0016787">
    <property type="term" value="F:hydrolase activity"/>
    <property type="evidence" value="ECO:0007669"/>
    <property type="project" value="UniProtKB-KW"/>
</dbReference>
<feature type="compositionally biased region" description="Basic and acidic residues" evidence="2">
    <location>
        <begin position="73"/>
        <end position="89"/>
    </location>
</feature>
<sequence>MEPERGPLSPRLREMAFGETTGSSKVLGWIQNTEGAEAPPPSPLPSSPPPPPRQTISFSMPKRQQPGKNNRKNKPEAGDASRPAPRDAPAHVPEIVPKDVDETVPEVPDEVSRMVPGPVPDNIITAAAYAYGPSRKYQAWKTNAEYLKPDVYETVKKYCEWAPDSQDPAWTRKPEYPSSKEVMDDYNWKAERAGEENSEPSGSSRSKPAAMVPLEPNHRTGGYDSQEHYLRVQYELLREDSTRPLREAVVRVREEPFKQEREYGNSIGVYENVRIVSMMFTNRGITSRVQFSLSRLGMKVPWLQSRRLLTGSIVALTPMNDMFREKCVVAAVAARPLQGLTQSVPEIDLMFARPDEMEIDPAVPWVMVEDRKGYYEADRTTLMALQKMHSEPFPLQQYLVKLKPDIDPPKYLPLSPRLDLTTIFQATDPANPFEHIGLTEKTFCNVDFRATWNESWPHGDLDRSQLSALKHMLTKEVAMIQGPPGTGKTYVSVLAIQTLLQNRDPENDAPIVVACQTNHALDQFLRFIDEFEPRFVRLGSRSQDENIRNRMIRELKKDVPMDRRANDIFRTAKNRMQAISDSVNIQLAALKLGGVVDPNIFNRLGLISKAQLDSLEHSPHAVTGTKNAECSGPIVDWVGDHLVSVPRGIEPDQEFFEWEEAEEESEEIEELEAERIVEADFWERLHGDVVTLADNFTGRQTVRMTDEEISHCLREPDLWKIQPKFRGPIFSYLQRKMKQILLQKFREYAIEYTRCMQDRKFGLWLKDSVVLQNSRIIGVTLTGLSKYRGLIAGMKPKIILVEEAAEALEPLLVPACFPTVEHLILVGDHKQLRPRCHSNALEGRPFFFNMSLFERLVINKVSHSTLRTQRRMTPEISRLLRAIYKDTSIKDHSCVKDRESVPGMGGVNTWFMSHTWLESKDSNMSTYNLREAKMVAGFYEYLCLNGVDHSQISILTFYNGQRKKILQELRCRPNLKDMNFIVSTIDSYQGEENEIILLSLVRSNDNLNIGFLAGKNRICVAISRARRGFYMFGDADFLTSANATWREIIKMLEEGTGLKKKDAARRIEDFLPIMCEKHRNEVEVSDERAWDDLGGGCGQSCGEVRECGHNCRQHCHPYPHDRLPCPEKGCNRKLNCGHKCAAKFCNDPCFCDCKKPQGDFGTRTSKRRRSPRKKEGSPKKQKFHQCDRPSALARTSQLDGASEEGWIQHRHTQLAAKVPAENGRRMVPRDIVISKKKLRNGHTETLSKRIYEPAEDMTLLKEPEYNLLDLDGPKTTYHSEEPRSANPESNAIFVSSLRCEIRFGSPEFS</sequence>
<keyword evidence="6" id="KW-0378">Hydrolase</keyword>
<dbReference type="PANTHER" id="PTHR10887:SF341">
    <property type="entry name" value="NFX1-TYPE ZINC FINGER-CONTAINING PROTEIN 1"/>
    <property type="match status" value="1"/>
</dbReference>
<gene>
    <name evidence="6" type="ORF">BDY21DRAFT_354542</name>
</gene>
<dbReference type="GO" id="GO:0004386">
    <property type="term" value="F:helicase activity"/>
    <property type="evidence" value="ECO:0007669"/>
    <property type="project" value="InterPro"/>
</dbReference>
<dbReference type="PANTHER" id="PTHR10887">
    <property type="entry name" value="DNA2/NAM7 HELICASE FAMILY"/>
    <property type="match status" value="1"/>
</dbReference>
<feature type="compositionally biased region" description="Polar residues" evidence="2">
    <location>
        <begin position="20"/>
        <end position="34"/>
    </location>
</feature>
<evidence type="ECO:0000313" key="7">
    <source>
        <dbReference type="Proteomes" id="UP000799766"/>
    </source>
</evidence>
<feature type="region of interest" description="Disordered" evidence="2">
    <location>
        <begin position="1160"/>
        <end position="1199"/>
    </location>
</feature>
<dbReference type="Pfam" id="PF25396">
    <property type="entry name" value="ZNFX1"/>
    <property type="match status" value="1"/>
</dbReference>
<dbReference type="InterPro" id="IPR041677">
    <property type="entry name" value="DNA2/NAM7_AAA_11"/>
</dbReference>
<dbReference type="Gene3D" id="3.40.50.300">
    <property type="entry name" value="P-loop containing nucleotide triphosphate hydrolases"/>
    <property type="match status" value="3"/>
</dbReference>
<proteinExistence type="predicted"/>